<organism evidence="1 2">
    <name type="scientific">Arthrobacter crystallopoietes BAB-32</name>
    <dbReference type="NCBI Taxonomy" id="1246476"/>
    <lineage>
        <taxon>Bacteria</taxon>
        <taxon>Bacillati</taxon>
        <taxon>Actinomycetota</taxon>
        <taxon>Actinomycetes</taxon>
        <taxon>Micrococcales</taxon>
        <taxon>Micrococcaceae</taxon>
        <taxon>Crystallibacter</taxon>
    </lineage>
</organism>
<name>N1V3R4_9MICC</name>
<accession>N1V3R4</accession>
<dbReference type="RefSeq" id="WP_005266515.1">
    <property type="nucleotide sequence ID" value="NZ_ANPE02000052.1"/>
</dbReference>
<evidence type="ECO:0000313" key="2">
    <source>
        <dbReference type="Proteomes" id="UP000010729"/>
    </source>
</evidence>
<sequence length="117" mass="13238">MECMAWSAAILPGKKQDWAALVEECRGARREEWIRSRQRAGIVREVVSLLETPEGDSIGIFQEADDLAKAFRTIARSDDPFDVWFRQKIEEIHGITAEMLEAPPPARTYLDYKAGGT</sequence>
<dbReference type="Proteomes" id="UP000010729">
    <property type="component" value="Unassembled WGS sequence"/>
</dbReference>
<keyword evidence="2" id="KW-1185">Reference proteome</keyword>
<gene>
    <name evidence="1" type="ORF">D477_001394</name>
</gene>
<dbReference type="EMBL" id="ANPE02000052">
    <property type="protein sequence ID" value="EMY35995.1"/>
    <property type="molecule type" value="Genomic_DNA"/>
</dbReference>
<evidence type="ECO:0000313" key="1">
    <source>
        <dbReference type="EMBL" id="EMY35995.1"/>
    </source>
</evidence>
<dbReference type="OrthoDB" id="1121820at2"/>
<proteinExistence type="predicted"/>
<reference evidence="1 2" key="1">
    <citation type="journal article" date="2013" name="Genome Announc.">
        <title>Draft Genome Sequence of Arthrobacter crystallopoietes Strain BAB-32, Revealing Genes for Bioremediation.</title>
        <authorList>
            <person name="Joshi M.N."/>
            <person name="Pandit A.S."/>
            <person name="Sharma A."/>
            <person name="Pandya R.V."/>
            <person name="Desai S.M."/>
            <person name="Saxena A.K."/>
            <person name="Bagatharia S.B."/>
        </authorList>
    </citation>
    <scope>NUCLEOTIDE SEQUENCE [LARGE SCALE GENOMIC DNA]</scope>
    <source>
        <strain evidence="1 2">BAB-32</strain>
    </source>
</reference>
<comment type="caution">
    <text evidence="1">The sequence shown here is derived from an EMBL/GenBank/DDBJ whole genome shotgun (WGS) entry which is preliminary data.</text>
</comment>
<dbReference type="AlphaFoldDB" id="N1V3R4"/>
<protein>
    <submittedName>
        <fullName evidence="1">Uncharacterized protein</fullName>
    </submittedName>
</protein>